<feature type="compositionally biased region" description="Basic residues" evidence="1">
    <location>
        <begin position="21"/>
        <end position="32"/>
    </location>
</feature>
<gene>
    <name evidence="2" type="ORF">PVAP13_2NG269703</name>
</gene>
<organism evidence="2 3">
    <name type="scientific">Panicum virgatum</name>
    <name type="common">Blackwell switchgrass</name>
    <dbReference type="NCBI Taxonomy" id="38727"/>
    <lineage>
        <taxon>Eukaryota</taxon>
        <taxon>Viridiplantae</taxon>
        <taxon>Streptophyta</taxon>
        <taxon>Embryophyta</taxon>
        <taxon>Tracheophyta</taxon>
        <taxon>Spermatophyta</taxon>
        <taxon>Magnoliopsida</taxon>
        <taxon>Liliopsida</taxon>
        <taxon>Poales</taxon>
        <taxon>Poaceae</taxon>
        <taxon>PACMAD clade</taxon>
        <taxon>Panicoideae</taxon>
        <taxon>Panicodae</taxon>
        <taxon>Paniceae</taxon>
        <taxon>Panicinae</taxon>
        <taxon>Panicum</taxon>
        <taxon>Panicum sect. Hiantes</taxon>
    </lineage>
</organism>
<dbReference type="EMBL" id="CM029040">
    <property type="protein sequence ID" value="KAG2633394.1"/>
    <property type="molecule type" value="Genomic_DNA"/>
</dbReference>
<keyword evidence="3" id="KW-1185">Reference proteome</keyword>
<name>A0A8T0VJ78_PANVG</name>
<evidence type="ECO:0000313" key="2">
    <source>
        <dbReference type="EMBL" id="KAG2633394.1"/>
    </source>
</evidence>
<accession>A0A8T0VJ78</accession>
<feature type="region of interest" description="Disordered" evidence="1">
    <location>
        <begin position="1"/>
        <end position="51"/>
    </location>
</feature>
<evidence type="ECO:0000256" key="1">
    <source>
        <dbReference type="SAM" id="MobiDB-lite"/>
    </source>
</evidence>
<evidence type="ECO:0000313" key="3">
    <source>
        <dbReference type="Proteomes" id="UP000823388"/>
    </source>
</evidence>
<comment type="caution">
    <text evidence="2">The sequence shown here is derived from an EMBL/GenBank/DDBJ whole genome shotgun (WGS) entry which is preliminary data.</text>
</comment>
<protein>
    <submittedName>
        <fullName evidence="2">Uncharacterized protein</fullName>
    </submittedName>
</protein>
<dbReference type="Proteomes" id="UP000823388">
    <property type="component" value="Chromosome 2N"/>
</dbReference>
<proteinExistence type="predicted"/>
<dbReference type="AlphaFoldDB" id="A0A8T0VJ78"/>
<feature type="compositionally biased region" description="Polar residues" evidence="1">
    <location>
        <begin position="34"/>
        <end position="44"/>
    </location>
</feature>
<reference evidence="2" key="1">
    <citation type="submission" date="2020-05" db="EMBL/GenBank/DDBJ databases">
        <title>WGS assembly of Panicum virgatum.</title>
        <authorList>
            <person name="Lovell J.T."/>
            <person name="Jenkins J."/>
            <person name="Shu S."/>
            <person name="Juenger T.E."/>
            <person name="Schmutz J."/>
        </authorList>
    </citation>
    <scope>NUCLEOTIDE SEQUENCE</scope>
    <source>
        <strain evidence="2">AP13</strain>
    </source>
</reference>
<sequence>MDPRHRAASVGGPTPDPCHLPRVRIRRPRHPRSQLENESSQSHLWSRAHTGKRVRKPICRTAGELPFDAGGAHVDRIRHEGAPMLEWTRCPPYFLASVYVVPRISGYLPYHTNYHTTFVANHRASHAQ</sequence>